<keyword evidence="4 12" id="KW-0812">Transmembrane</keyword>
<keyword evidence="15" id="KW-1185">Reference proteome</keyword>
<protein>
    <recommendedName>
        <fullName evidence="13">Ion transport domain-containing protein</fullName>
    </recommendedName>
</protein>
<feature type="transmembrane region" description="Helical" evidence="12">
    <location>
        <begin position="1407"/>
        <end position="1429"/>
    </location>
</feature>
<keyword evidence="2" id="KW-0813">Transport</keyword>
<evidence type="ECO:0000313" key="14">
    <source>
        <dbReference type="EMBL" id="CAE7456401.1"/>
    </source>
</evidence>
<evidence type="ECO:0000256" key="3">
    <source>
        <dbReference type="ARBA" id="ARBA00022538"/>
    </source>
</evidence>
<dbReference type="InterPro" id="IPR005821">
    <property type="entry name" value="Ion_trans_dom"/>
</dbReference>
<dbReference type="GO" id="GO:0005249">
    <property type="term" value="F:voltage-gated potassium channel activity"/>
    <property type="evidence" value="ECO:0007669"/>
    <property type="project" value="InterPro"/>
</dbReference>
<evidence type="ECO:0000256" key="7">
    <source>
        <dbReference type="ARBA" id="ARBA00022989"/>
    </source>
</evidence>
<feature type="transmembrane region" description="Helical" evidence="12">
    <location>
        <begin position="1114"/>
        <end position="1134"/>
    </location>
</feature>
<feature type="transmembrane region" description="Helical" evidence="12">
    <location>
        <begin position="189"/>
        <end position="212"/>
    </location>
</feature>
<keyword evidence="5" id="KW-0631">Potassium channel</keyword>
<dbReference type="PANTHER" id="PTHR11537">
    <property type="entry name" value="VOLTAGE-GATED POTASSIUM CHANNEL"/>
    <property type="match status" value="1"/>
</dbReference>
<accession>A0A812RYX1</accession>
<feature type="transmembrane region" description="Helical" evidence="12">
    <location>
        <begin position="341"/>
        <end position="362"/>
    </location>
</feature>
<feature type="transmembrane region" description="Helical" evidence="12">
    <location>
        <begin position="1435"/>
        <end position="1458"/>
    </location>
</feature>
<keyword evidence="8" id="KW-0406">Ion transport</keyword>
<name>A0A812RYX1_9DINO</name>
<feature type="transmembrane region" description="Helical" evidence="12">
    <location>
        <begin position="989"/>
        <end position="1008"/>
    </location>
</feature>
<reference evidence="14" key="1">
    <citation type="submission" date="2021-02" db="EMBL/GenBank/DDBJ databases">
        <authorList>
            <person name="Dougan E. K."/>
            <person name="Rhodes N."/>
            <person name="Thang M."/>
            <person name="Chan C."/>
        </authorList>
    </citation>
    <scope>NUCLEOTIDE SEQUENCE</scope>
</reference>
<feature type="domain" description="Ion transport" evidence="13">
    <location>
        <begin position="1219"/>
        <end position="1461"/>
    </location>
</feature>
<dbReference type="GO" id="GO:0001508">
    <property type="term" value="P:action potential"/>
    <property type="evidence" value="ECO:0007669"/>
    <property type="project" value="TreeGrafter"/>
</dbReference>
<evidence type="ECO:0000256" key="11">
    <source>
        <dbReference type="SAM" id="MobiDB-lite"/>
    </source>
</evidence>
<evidence type="ECO:0000256" key="10">
    <source>
        <dbReference type="ARBA" id="ARBA00023303"/>
    </source>
</evidence>
<feature type="region of interest" description="Disordered" evidence="11">
    <location>
        <begin position="1484"/>
        <end position="1514"/>
    </location>
</feature>
<dbReference type="PANTHER" id="PTHR11537:SF254">
    <property type="entry name" value="POTASSIUM VOLTAGE-GATED CHANNEL PROTEIN SHAB"/>
    <property type="match status" value="1"/>
</dbReference>
<feature type="region of interest" description="Disordered" evidence="11">
    <location>
        <begin position="457"/>
        <end position="496"/>
    </location>
</feature>
<feature type="transmembrane region" description="Helical" evidence="12">
    <location>
        <begin position="632"/>
        <end position="653"/>
    </location>
</feature>
<evidence type="ECO:0000256" key="6">
    <source>
        <dbReference type="ARBA" id="ARBA00022958"/>
    </source>
</evidence>
<feature type="region of interest" description="Disordered" evidence="11">
    <location>
        <begin position="1180"/>
        <end position="1209"/>
    </location>
</feature>
<evidence type="ECO:0000259" key="13">
    <source>
        <dbReference type="Pfam" id="PF00520"/>
    </source>
</evidence>
<feature type="transmembrane region" description="Helical" evidence="12">
    <location>
        <begin position="695"/>
        <end position="716"/>
    </location>
</feature>
<dbReference type="InterPro" id="IPR028325">
    <property type="entry name" value="VG_K_chnl"/>
</dbReference>
<organism evidence="14 15">
    <name type="scientific">Symbiodinium natans</name>
    <dbReference type="NCBI Taxonomy" id="878477"/>
    <lineage>
        <taxon>Eukaryota</taxon>
        <taxon>Sar</taxon>
        <taxon>Alveolata</taxon>
        <taxon>Dinophyceae</taxon>
        <taxon>Suessiales</taxon>
        <taxon>Symbiodiniaceae</taxon>
        <taxon>Symbiodinium</taxon>
    </lineage>
</organism>
<dbReference type="OrthoDB" id="415460at2759"/>
<keyword evidence="10" id="KW-0407">Ion channel</keyword>
<keyword evidence="9 12" id="KW-0472">Membrane</keyword>
<feature type="transmembrane region" description="Helical" evidence="12">
    <location>
        <begin position="236"/>
        <end position="255"/>
    </location>
</feature>
<keyword evidence="6" id="KW-0630">Potassium</keyword>
<dbReference type="SUPFAM" id="SSF81324">
    <property type="entry name" value="Voltage-gated potassium channels"/>
    <property type="match status" value="2"/>
</dbReference>
<sequence>MPTDQVNQTVNETVSCSINDTACFDTAMLINVEPTDTKELFLNGSGASVLPDHQKESYLHGKKDLQQCRELAQNFPSTFPSGTAVRKVSNNPLKITLPCVFNPESTLLCDRWLLDDYDKVKLQTAWIAAMALALAAFAGSTLLGRQVRKVFGRESPEASELSKDDISRFEMEALVHNICGDRAAHLAKVFVMVLNVFTVVLPISNVAIFALATEKTYFPSHDGVGFSDWCANWHDTWLIGSICLLLLLQVARAAASSKSPRFSGSGHFAWLVYLLTDVSSVADTVAVGLSCCSFLYCRAVHWNWMIFTFVRVIESLGHWGIGVNFHGFSQAGNGREDRRMVIAMSSFGLVMWVLIGSLYYAVNMRNAASRWETAVTVENAARKPRVELELWQRFESIPSSMFFALLNLYKKNPMALAFDNWHEQMLVVFVNVWCVPIFALVAGMIGSAVSNAVCAKDPNDRKQDQEAQSGLGAHEDEYEEEEEEEEEQEEDPLVEGFDDEKATKTSVLEQWKYIIHSWREFLLNLTWEDHLHPAVLAILGFGSLFFYGITTSCQDAACTWFFVRLSRFPSWAHPVADGAVGAAFLADWITSSAVVARRADSEDAASSADGEMPAADSGDGVAADHISFWRHIGYFIASVPGIVHLLLLVANGFEESSENKYIFCLCSLFRIYLLEKWLDHPFRHALEAIEKHRKALATTGAVSIFFWFLGAHLLFFSEFRNPDRDMTNNYGSLMRSIWASSIFLNGEWVFCDFTWAGKAVGCFVVIFGVSIVVVPMMVFSGEFMKRLLGDFFENNVHHLKAEERDLWQLKMEPAEDAPSWRKEIFSLLYAHLQRLKQGLHQETQFHRSRILRQNLPWRFQLFKQVSLSTSLIFTLVTLMENSQYMNAKVGCTEKEIHRNIVFRQMFDGVEQCRSFLTWADTIEARIDLVFLHFFILEFILRYIALGWRHFVSELGLAELFAIVGLSWSLTRYREDALHHPENWRASGTMIGAVVPLRLCRLVSVGSYFGVVRAVRKVLFIARWPLIKSFYFLLVVWYTHAMLLHFAESDSTSLAIAGAQVRPAKDPDIPDGEVLFLKPMEQSKRFKDYLTAMQYSLLHLTGDYPIVKYTITSKLLLIAGLVVGTCAVVVWTAIFSSSMVNYLANEAVEDPLAKAVERRMLLAIEVVTRIQRSWRRRQAERKKAREQGGMSDEKASRGSQHPGRPPPDQDKALRRFWASFPWERFFQITLVVNLCVNMLCSLPEVVPLLTGRDSWEELYRQRMAAKFETLCLVIFCVELVLTLRAGKGREGKRWYFYRTVDFLCLLPGVATITMVTVEFIKKDHAENAELAVFLVEVDMLVKATKMVRVLRILFWRQWKDDVQVFIRGVTSTGPILAVPVFMSLQIWVVISSLFVFTENTWNSPSQAFFASVPSAMYWTSSFLIGEWTLADFSPGAGSRVCICTALFGIMGFAIPMGILMEGVKQSMVVDMMERLPLNELAEYEEAKGTSKRPSQQAIKAQGTDASSSRIDTGGIDRHQQLKRAAKLAAMTRLQASKTSKGQAK</sequence>
<feature type="transmembrane region" description="Helical" evidence="12">
    <location>
        <begin position="426"/>
        <end position="453"/>
    </location>
</feature>
<evidence type="ECO:0000313" key="15">
    <source>
        <dbReference type="Proteomes" id="UP000604046"/>
    </source>
</evidence>
<evidence type="ECO:0000256" key="1">
    <source>
        <dbReference type="ARBA" id="ARBA00004141"/>
    </source>
</evidence>
<dbReference type="GO" id="GO:0008076">
    <property type="term" value="C:voltage-gated potassium channel complex"/>
    <property type="evidence" value="ECO:0007669"/>
    <property type="project" value="InterPro"/>
</dbReference>
<evidence type="ECO:0000256" key="8">
    <source>
        <dbReference type="ARBA" id="ARBA00023065"/>
    </source>
</evidence>
<dbReference type="Proteomes" id="UP000604046">
    <property type="component" value="Unassembled WGS sequence"/>
</dbReference>
<feature type="compositionally biased region" description="Acidic residues" evidence="11">
    <location>
        <begin position="476"/>
        <end position="496"/>
    </location>
</feature>
<feature type="transmembrane region" description="Helical" evidence="12">
    <location>
        <begin position="1029"/>
        <end position="1046"/>
    </location>
</feature>
<evidence type="ECO:0000256" key="4">
    <source>
        <dbReference type="ARBA" id="ARBA00022692"/>
    </source>
</evidence>
<feature type="compositionally biased region" description="Polar residues" evidence="11">
    <location>
        <begin position="1490"/>
        <end position="1509"/>
    </location>
</feature>
<comment type="subcellular location">
    <subcellularLocation>
        <location evidence="1">Membrane</location>
        <topology evidence="1">Multi-pass membrane protein</topology>
    </subcellularLocation>
</comment>
<evidence type="ECO:0000256" key="9">
    <source>
        <dbReference type="ARBA" id="ARBA00023136"/>
    </source>
</evidence>
<keyword evidence="7 12" id="KW-1133">Transmembrane helix</keyword>
<dbReference type="Pfam" id="PF00520">
    <property type="entry name" value="Ion_trans"/>
    <property type="match status" value="2"/>
</dbReference>
<feature type="transmembrane region" description="Helical" evidence="12">
    <location>
        <begin position="124"/>
        <end position="143"/>
    </location>
</feature>
<evidence type="ECO:0000256" key="12">
    <source>
        <dbReference type="SAM" id="Phobius"/>
    </source>
</evidence>
<feature type="transmembrane region" description="Helical" evidence="12">
    <location>
        <begin position="755"/>
        <end position="779"/>
    </location>
</feature>
<feature type="transmembrane region" description="Helical" evidence="12">
    <location>
        <begin position="950"/>
        <end position="969"/>
    </location>
</feature>
<feature type="domain" description="Ion transport" evidence="13">
    <location>
        <begin position="921"/>
        <end position="1142"/>
    </location>
</feature>
<feature type="transmembrane region" description="Helical" evidence="12">
    <location>
        <begin position="302"/>
        <end position="321"/>
    </location>
</feature>
<gene>
    <name evidence="14" type="ORF">SNAT2548_LOCUS25173</name>
</gene>
<feature type="transmembrane region" description="Helical" evidence="12">
    <location>
        <begin position="1374"/>
        <end position="1395"/>
    </location>
</feature>
<proteinExistence type="predicted"/>
<evidence type="ECO:0000256" key="5">
    <source>
        <dbReference type="ARBA" id="ARBA00022826"/>
    </source>
</evidence>
<dbReference type="EMBL" id="CAJNDS010002381">
    <property type="protein sequence ID" value="CAE7456401.1"/>
    <property type="molecule type" value="Genomic_DNA"/>
</dbReference>
<evidence type="ECO:0000256" key="2">
    <source>
        <dbReference type="ARBA" id="ARBA00022448"/>
    </source>
</evidence>
<feature type="compositionally biased region" description="Basic and acidic residues" evidence="11">
    <location>
        <begin position="1180"/>
        <end position="1195"/>
    </location>
</feature>
<dbReference type="Gene3D" id="1.10.287.70">
    <property type="match status" value="2"/>
</dbReference>
<feature type="transmembrane region" description="Helical" evidence="12">
    <location>
        <begin position="1294"/>
        <end position="1316"/>
    </location>
</feature>
<keyword evidence="3" id="KW-0633">Potassium transport</keyword>
<feature type="transmembrane region" description="Helical" evidence="12">
    <location>
        <begin position="924"/>
        <end position="943"/>
    </location>
</feature>
<comment type="caution">
    <text evidence="14">The sequence shown here is derived from an EMBL/GenBank/DDBJ whole genome shotgun (WGS) entry which is preliminary data.</text>
</comment>